<organism evidence="1 2">
    <name type="scientific">Coemansia spiralis</name>
    <dbReference type="NCBI Taxonomy" id="417178"/>
    <lineage>
        <taxon>Eukaryota</taxon>
        <taxon>Fungi</taxon>
        <taxon>Fungi incertae sedis</taxon>
        <taxon>Zoopagomycota</taxon>
        <taxon>Kickxellomycotina</taxon>
        <taxon>Kickxellomycetes</taxon>
        <taxon>Kickxellales</taxon>
        <taxon>Kickxellaceae</taxon>
        <taxon>Coemansia</taxon>
    </lineage>
</organism>
<proteinExistence type="predicted"/>
<evidence type="ECO:0000313" key="2">
    <source>
        <dbReference type="Proteomes" id="UP001151518"/>
    </source>
</evidence>
<dbReference type="EMBL" id="JANBTW010000029">
    <property type="protein sequence ID" value="KAJ2677720.1"/>
    <property type="molecule type" value="Genomic_DNA"/>
</dbReference>
<evidence type="ECO:0000313" key="1">
    <source>
        <dbReference type="EMBL" id="KAJ2677720.1"/>
    </source>
</evidence>
<name>A0A9W8KYK1_9FUNG</name>
<dbReference type="AlphaFoldDB" id="A0A9W8KYK1"/>
<gene>
    <name evidence="1" type="ORF">GGI25_002965</name>
</gene>
<dbReference type="Proteomes" id="UP001151518">
    <property type="component" value="Unassembled WGS sequence"/>
</dbReference>
<comment type="caution">
    <text evidence="1">The sequence shown here is derived from an EMBL/GenBank/DDBJ whole genome shotgun (WGS) entry which is preliminary data.</text>
</comment>
<protein>
    <submittedName>
        <fullName evidence="1">Uncharacterized protein</fullName>
    </submittedName>
</protein>
<sequence>MIPASLTDTLSLSEPISLAYDRFDSIFDLSATPEAYSLNTQEYNPFCKDYYTNSMLPNAITEKTRGNGALEFNHTFHSANDLQQHPSRQFVSDLRQQQQPSLFARTSPLFHTRGSNYTPSHIARESGFYGVLAAIDNSGLKIN</sequence>
<accession>A0A9W8KYK1</accession>
<reference evidence="1" key="1">
    <citation type="submission" date="2022-07" db="EMBL/GenBank/DDBJ databases">
        <title>Phylogenomic reconstructions and comparative analyses of Kickxellomycotina fungi.</title>
        <authorList>
            <person name="Reynolds N.K."/>
            <person name="Stajich J.E."/>
            <person name="Barry K."/>
            <person name="Grigoriev I.V."/>
            <person name="Crous P."/>
            <person name="Smith M.E."/>
        </authorList>
    </citation>
    <scope>NUCLEOTIDE SEQUENCE</scope>
    <source>
        <strain evidence="1">NRRL 3115</strain>
    </source>
</reference>